<dbReference type="Proteomes" id="UP000185669">
    <property type="component" value="Unassembled WGS sequence"/>
</dbReference>
<dbReference type="CDD" id="cd06580">
    <property type="entry name" value="TM_PBP1_transp_TpRbsC_like"/>
    <property type="match status" value="1"/>
</dbReference>
<keyword evidence="8" id="KW-1185">Reference proteome</keyword>
<evidence type="ECO:0000256" key="6">
    <source>
        <dbReference type="SAM" id="Phobius"/>
    </source>
</evidence>
<keyword evidence="5 6" id="KW-0472">Membrane</keyword>
<name>A0A1N6US25_9FIRM</name>
<feature type="transmembrane region" description="Helical" evidence="6">
    <location>
        <begin position="246"/>
        <end position="266"/>
    </location>
</feature>
<organism evidence="7 8">
    <name type="scientific">Halanaerobium kushneri</name>
    <dbReference type="NCBI Taxonomy" id="56779"/>
    <lineage>
        <taxon>Bacteria</taxon>
        <taxon>Bacillati</taxon>
        <taxon>Bacillota</taxon>
        <taxon>Clostridia</taxon>
        <taxon>Halanaerobiales</taxon>
        <taxon>Halanaerobiaceae</taxon>
        <taxon>Halanaerobium</taxon>
    </lineage>
</organism>
<gene>
    <name evidence="7" type="ORF">SAMN05421834_1079</name>
</gene>
<dbReference type="STRING" id="56779.SAMN05421834_1079"/>
<protein>
    <submittedName>
        <fullName evidence="7">Nucleoside ABC transporter membrane protein</fullName>
    </submittedName>
</protein>
<accession>A0A1N6US25</accession>
<evidence type="ECO:0000256" key="4">
    <source>
        <dbReference type="ARBA" id="ARBA00022989"/>
    </source>
</evidence>
<dbReference type="RefSeq" id="WP_076544491.1">
    <property type="nucleotide sequence ID" value="NZ_FTNC01000007.1"/>
</dbReference>
<evidence type="ECO:0000313" key="7">
    <source>
        <dbReference type="EMBL" id="SIQ68424.1"/>
    </source>
</evidence>
<dbReference type="PANTHER" id="PTHR47089:SF1">
    <property type="entry name" value="GUANOSINE ABC TRANSPORTER PERMEASE PROTEIN NUPP"/>
    <property type="match status" value="1"/>
</dbReference>
<keyword evidence="3 6" id="KW-0812">Transmembrane</keyword>
<feature type="transmembrane region" description="Helical" evidence="6">
    <location>
        <begin position="112"/>
        <end position="136"/>
    </location>
</feature>
<keyword evidence="2" id="KW-1003">Cell membrane</keyword>
<dbReference type="GO" id="GO:0005886">
    <property type="term" value="C:plasma membrane"/>
    <property type="evidence" value="ECO:0007669"/>
    <property type="project" value="UniProtKB-SubCell"/>
</dbReference>
<dbReference type="PANTHER" id="PTHR47089">
    <property type="entry name" value="ABC TRANSPORTER, PERMEASE PROTEIN"/>
    <property type="match status" value="1"/>
</dbReference>
<evidence type="ECO:0000256" key="2">
    <source>
        <dbReference type="ARBA" id="ARBA00022475"/>
    </source>
</evidence>
<feature type="transmembrane region" description="Helical" evidence="6">
    <location>
        <begin position="296"/>
        <end position="313"/>
    </location>
</feature>
<keyword evidence="4 6" id="KW-1133">Transmembrane helix</keyword>
<dbReference type="AlphaFoldDB" id="A0A1N6US25"/>
<comment type="subcellular location">
    <subcellularLocation>
        <location evidence="1">Cell membrane</location>
        <topology evidence="1">Multi-pass membrane protein</topology>
    </subcellularLocation>
</comment>
<evidence type="ECO:0000313" key="8">
    <source>
        <dbReference type="Proteomes" id="UP000185669"/>
    </source>
</evidence>
<dbReference type="OrthoDB" id="45037at2"/>
<proteinExistence type="predicted"/>
<sequence>MKFKDIIGGISRSESVKDVYISLFSILLALIIGAFLIFLIGSSPLQAFTVMFDGAFGSVSNIANTLTKTIPLIFTGLAVAVAFRCGLFNIGAEGQLYLGAFFSVLTALKFSFLPAFILLPVAILGGIISGMIWGGIPGFLKAQFGTHEVVVTVMMNYIGINITSYLVNYPFKAEGWVAQTDIIPTAAILPKLIPKTQLSAGLIVAVIAALAVYFLLWKTDIGYEIRAVGENPTTAESGGINIKKNISLAMAISGGLAALAGVTQSLGVYERFIDGFSPGYGFTGIAVAVLGRNHPLGVILTALLFGALETGALKMDRVTEISNDLVIVIQGLVILFVAAPEIIRSILKRRESQ</sequence>
<feature type="transmembrane region" description="Helical" evidence="6">
    <location>
        <begin position="70"/>
        <end position="92"/>
    </location>
</feature>
<evidence type="ECO:0000256" key="3">
    <source>
        <dbReference type="ARBA" id="ARBA00022692"/>
    </source>
</evidence>
<dbReference type="GO" id="GO:0022857">
    <property type="term" value="F:transmembrane transporter activity"/>
    <property type="evidence" value="ECO:0007669"/>
    <property type="project" value="InterPro"/>
</dbReference>
<dbReference type="InterPro" id="IPR001851">
    <property type="entry name" value="ABC_transp_permease"/>
</dbReference>
<evidence type="ECO:0000256" key="5">
    <source>
        <dbReference type="ARBA" id="ARBA00023136"/>
    </source>
</evidence>
<feature type="transmembrane region" description="Helical" evidence="6">
    <location>
        <begin position="198"/>
        <end position="216"/>
    </location>
</feature>
<dbReference type="EMBL" id="FTNC01000007">
    <property type="protein sequence ID" value="SIQ68424.1"/>
    <property type="molecule type" value="Genomic_DNA"/>
</dbReference>
<feature type="transmembrane region" description="Helical" evidence="6">
    <location>
        <begin position="325"/>
        <end position="343"/>
    </location>
</feature>
<evidence type="ECO:0000256" key="1">
    <source>
        <dbReference type="ARBA" id="ARBA00004651"/>
    </source>
</evidence>
<feature type="transmembrane region" description="Helical" evidence="6">
    <location>
        <begin position="20"/>
        <end position="39"/>
    </location>
</feature>
<dbReference type="Pfam" id="PF02653">
    <property type="entry name" value="BPD_transp_2"/>
    <property type="match status" value="1"/>
</dbReference>
<reference evidence="8" key="1">
    <citation type="submission" date="2017-01" db="EMBL/GenBank/DDBJ databases">
        <authorList>
            <person name="Varghese N."/>
            <person name="Submissions S."/>
        </authorList>
    </citation>
    <scope>NUCLEOTIDE SEQUENCE [LARGE SCALE GENOMIC DNA]</scope>
    <source>
        <strain evidence="8">ATCC 700103</strain>
    </source>
</reference>
<feature type="transmembrane region" description="Helical" evidence="6">
    <location>
        <begin position="148"/>
        <end position="167"/>
    </location>
</feature>